<dbReference type="RefSeq" id="WP_043870633.1">
    <property type="nucleotide sequence ID" value="NZ_CP004393.1"/>
</dbReference>
<dbReference type="STRING" id="1208324.P73_3554"/>
<evidence type="ECO:0000313" key="2">
    <source>
        <dbReference type="EMBL" id="AJE48269.1"/>
    </source>
</evidence>
<accession>A0A0B5DZ51</accession>
<reference evidence="2 3" key="1">
    <citation type="journal article" date="2014" name="Int. J. Syst. Evol. Microbiol.">
        <title>Celeribacter indicus sp. nov., a polycyclic aromatic hydrocarbon-degrading bacterium from deep-sea sediment and reclassification of Huaishuia halophila as Celeribacter halophilus comb. nov.</title>
        <authorList>
            <person name="Lai Q."/>
            <person name="Cao J."/>
            <person name="Yuan J."/>
            <person name="Li F."/>
            <person name="Shao Z."/>
        </authorList>
    </citation>
    <scope>NUCLEOTIDE SEQUENCE [LARGE SCALE GENOMIC DNA]</scope>
    <source>
        <strain evidence="2">P73</strain>
    </source>
</reference>
<dbReference type="Proteomes" id="UP000031521">
    <property type="component" value="Chromosome"/>
</dbReference>
<dbReference type="HOGENOM" id="CLU_159935_0_0_5"/>
<organism evidence="2 3">
    <name type="scientific">Celeribacter indicus</name>
    <dbReference type="NCBI Taxonomy" id="1208324"/>
    <lineage>
        <taxon>Bacteria</taxon>
        <taxon>Pseudomonadati</taxon>
        <taxon>Pseudomonadota</taxon>
        <taxon>Alphaproteobacteria</taxon>
        <taxon>Rhodobacterales</taxon>
        <taxon>Roseobacteraceae</taxon>
        <taxon>Celeribacter</taxon>
    </lineage>
</organism>
<dbReference type="KEGG" id="cid:P73_3554"/>
<dbReference type="InterPro" id="IPR052755">
    <property type="entry name" value="Lysozyme_Inhibitor_LprI"/>
</dbReference>
<feature type="signal peptide" evidence="1">
    <location>
        <begin position="1"/>
        <end position="23"/>
    </location>
</feature>
<dbReference type="EMBL" id="CP004393">
    <property type="protein sequence ID" value="AJE48269.1"/>
    <property type="molecule type" value="Genomic_DNA"/>
</dbReference>
<evidence type="ECO:0000313" key="3">
    <source>
        <dbReference type="Proteomes" id="UP000031521"/>
    </source>
</evidence>
<gene>
    <name evidence="2" type="ORF">P73_3554</name>
</gene>
<dbReference type="OrthoDB" id="122332at2"/>
<keyword evidence="3" id="KW-1185">Reference proteome</keyword>
<dbReference type="AlphaFoldDB" id="A0A0B5DZ51"/>
<sequence length="115" mass="12646">MKSLFLCLVLALPGTALAPAAMAASFDCDLPDLAPDEQVICDTRELNDADVRMVTTFDFLTGLFAMGMRGSIQDSQIAWLKQRQACGADAACIRDAYDRRQKALEEIYQGIDRPL</sequence>
<protein>
    <recommendedName>
        <fullName evidence="4">Lysozyme inhibitor LprI N-terminal domain-containing protein</fullName>
    </recommendedName>
</protein>
<proteinExistence type="predicted"/>
<evidence type="ECO:0000256" key="1">
    <source>
        <dbReference type="SAM" id="SignalP"/>
    </source>
</evidence>
<name>A0A0B5DZ51_9RHOB</name>
<dbReference type="PANTHER" id="PTHR37549:SF1">
    <property type="entry name" value="LIPOPROTEIN LPRI"/>
    <property type="match status" value="1"/>
</dbReference>
<keyword evidence="1" id="KW-0732">Signal</keyword>
<feature type="chain" id="PRO_5002101777" description="Lysozyme inhibitor LprI N-terminal domain-containing protein" evidence="1">
    <location>
        <begin position="24"/>
        <end position="115"/>
    </location>
</feature>
<dbReference type="PANTHER" id="PTHR37549">
    <property type="entry name" value="LIPOPROTEIN LPRI"/>
    <property type="match status" value="1"/>
</dbReference>
<dbReference type="GO" id="GO:0005576">
    <property type="term" value="C:extracellular region"/>
    <property type="evidence" value="ECO:0007669"/>
    <property type="project" value="TreeGrafter"/>
</dbReference>
<evidence type="ECO:0008006" key="4">
    <source>
        <dbReference type="Google" id="ProtNLM"/>
    </source>
</evidence>